<dbReference type="Gene3D" id="1.25.40.10">
    <property type="entry name" value="Tetratricopeptide repeat domain"/>
    <property type="match status" value="1"/>
</dbReference>
<protein>
    <recommendedName>
        <fullName evidence="3">Kinesin light chain</fullName>
    </recommendedName>
</protein>
<dbReference type="AlphaFoldDB" id="A0AAN6MUR4"/>
<dbReference type="InterPro" id="IPR053137">
    <property type="entry name" value="NLR-like"/>
</dbReference>
<organism evidence="1 2">
    <name type="scientific">Diplogelasinospora grovesii</name>
    <dbReference type="NCBI Taxonomy" id="303347"/>
    <lineage>
        <taxon>Eukaryota</taxon>
        <taxon>Fungi</taxon>
        <taxon>Dikarya</taxon>
        <taxon>Ascomycota</taxon>
        <taxon>Pezizomycotina</taxon>
        <taxon>Sordariomycetes</taxon>
        <taxon>Sordariomycetidae</taxon>
        <taxon>Sordariales</taxon>
        <taxon>Diplogelasinosporaceae</taxon>
        <taxon>Diplogelasinospora</taxon>
    </lineage>
</organism>
<accession>A0AAN6MUR4</accession>
<reference evidence="2" key="1">
    <citation type="journal article" date="2023" name="Mol. Phylogenet. Evol.">
        <title>Genome-scale phylogeny and comparative genomics of the fungal order Sordariales.</title>
        <authorList>
            <person name="Hensen N."/>
            <person name="Bonometti L."/>
            <person name="Westerberg I."/>
            <person name="Brannstrom I.O."/>
            <person name="Guillou S."/>
            <person name="Cros-Aarteil S."/>
            <person name="Calhoun S."/>
            <person name="Haridas S."/>
            <person name="Kuo A."/>
            <person name="Mondo S."/>
            <person name="Pangilinan J."/>
            <person name="Riley R."/>
            <person name="LaButti K."/>
            <person name="Andreopoulos B."/>
            <person name="Lipzen A."/>
            <person name="Chen C."/>
            <person name="Yan M."/>
            <person name="Daum C."/>
            <person name="Ng V."/>
            <person name="Clum A."/>
            <person name="Steindorff A."/>
            <person name="Ohm R.A."/>
            <person name="Martin F."/>
            <person name="Silar P."/>
            <person name="Natvig D.O."/>
            <person name="Lalanne C."/>
            <person name="Gautier V."/>
            <person name="Ament-Velasquez S.L."/>
            <person name="Kruys A."/>
            <person name="Hutchinson M.I."/>
            <person name="Powell A.J."/>
            <person name="Barry K."/>
            <person name="Miller A.N."/>
            <person name="Grigoriev I.V."/>
            <person name="Debuchy R."/>
            <person name="Gladieux P."/>
            <person name="Hiltunen Thoren M."/>
            <person name="Johannesson H."/>
        </authorList>
    </citation>
    <scope>NUCLEOTIDE SEQUENCE [LARGE SCALE GENOMIC DNA]</scope>
    <source>
        <strain evidence="2">CBS 340.73</strain>
    </source>
</reference>
<dbReference type="Pfam" id="PF13424">
    <property type="entry name" value="TPR_12"/>
    <property type="match status" value="1"/>
</dbReference>
<dbReference type="EMBL" id="MU854066">
    <property type="protein sequence ID" value="KAK3933805.1"/>
    <property type="molecule type" value="Genomic_DNA"/>
</dbReference>
<dbReference type="PANTHER" id="PTHR46082">
    <property type="entry name" value="ATP/GTP-BINDING PROTEIN-RELATED"/>
    <property type="match status" value="1"/>
</dbReference>
<evidence type="ECO:0008006" key="3">
    <source>
        <dbReference type="Google" id="ProtNLM"/>
    </source>
</evidence>
<dbReference type="InterPro" id="IPR011990">
    <property type="entry name" value="TPR-like_helical_dom_sf"/>
</dbReference>
<feature type="non-terminal residue" evidence="1">
    <location>
        <position position="1"/>
    </location>
</feature>
<gene>
    <name evidence="1" type="ORF">QBC46DRAFT_348254</name>
</gene>
<name>A0AAN6MUR4_9PEZI</name>
<keyword evidence="2" id="KW-1185">Reference proteome</keyword>
<comment type="caution">
    <text evidence="1">The sequence shown here is derived from an EMBL/GenBank/DDBJ whole genome shotgun (WGS) entry which is preliminary data.</text>
</comment>
<dbReference type="SUPFAM" id="SSF48452">
    <property type="entry name" value="TPR-like"/>
    <property type="match status" value="1"/>
</dbReference>
<evidence type="ECO:0000313" key="2">
    <source>
        <dbReference type="Proteomes" id="UP001303473"/>
    </source>
</evidence>
<evidence type="ECO:0000313" key="1">
    <source>
        <dbReference type="EMBL" id="KAK3933805.1"/>
    </source>
</evidence>
<proteinExistence type="predicted"/>
<sequence length="204" mass="23113">ESKNAVATTWMVSFEKIRDIDRNVADILSFMLQIEPKSIPQSLLPELSSKVQTRTYLPHALRILQRAGAGDMEERYELSFWVGRCLQVEGRIKEAVRCFEECWRWGSRHFAEEHPDRLASQHKLAGAYESNGQIRKAVALLKQVVAVEERTLAEDHPSRLASQHALAGAYKSNGQIKKAVALLEQVVAVKERMLAEEHPLRLAS</sequence>
<dbReference type="Proteomes" id="UP001303473">
    <property type="component" value="Unassembled WGS sequence"/>
</dbReference>
<dbReference type="PANTHER" id="PTHR46082:SF11">
    <property type="entry name" value="AAA+ ATPASE DOMAIN-CONTAINING PROTEIN-RELATED"/>
    <property type="match status" value="1"/>
</dbReference>
<dbReference type="Pfam" id="PF13374">
    <property type="entry name" value="TPR_10"/>
    <property type="match status" value="1"/>
</dbReference>